<organism evidence="5 6">
    <name type="scientific">Tolypocladium capitatum</name>
    <dbReference type="NCBI Taxonomy" id="45235"/>
    <lineage>
        <taxon>Eukaryota</taxon>
        <taxon>Fungi</taxon>
        <taxon>Dikarya</taxon>
        <taxon>Ascomycota</taxon>
        <taxon>Pezizomycotina</taxon>
        <taxon>Sordariomycetes</taxon>
        <taxon>Hypocreomycetidae</taxon>
        <taxon>Hypocreales</taxon>
        <taxon>Ophiocordycipitaceae</taxon>
        <taxon>Tolypocladium</taxon>
    </lineage>
</organism>
<proteinExistence type="inferred from homology"/>
<sequence length="179" mass="20222">MSKLYDFTVQQRNGTEFPLSETRGKVVLIVNTASKCSFTPQYEGLEALYKQFRGKYGEDFVILGFPCNQFMRQEPGTDSEIETFCRVNYGVTFPVLAKLDVNGATAAPLYKWLKEQKRGSLCMKRITWNFTKASFLPVALSNFCVADKRHMLTVSDAVRGGSEWDSTEPVVSYQEAGRP</sequence>
<dbReference type="SUPFAM" id="SSF52833">
    <property type="entry name" value="Thioredoxin-like"/>
    <property type="match status" value="1"/>
</dbReference>
<name>A0A2K3QD74_9HYPO</name>
<dbReference type="Pfam" id="PF00255">
    <property type="entry name" value="GSHPx"/>
    <property type="match status" value="1"/>
</dbReference>
<evidence type="ECO:0000313" key="5">
    <source>
        <dbReference type="EMBL" id="PNY25473.1"/>
    </source>
</evidence>
<keyword evidence="6" id="KW-1185">Reference proteome</keyword>
<reference evidence="5 6" key="1">
    <citation type="submission" date="2017-08" db="EMBL/GenBank/DDBJ databases">
        <title>Harnessing the power of phylogenomics to disentangle the directionality and signatures of interkingdom host jumping in the parasitic fungal genus Tolypocladium.</title>
        <authorList>
            <person name="Quandt C.A."/>
            <person name="Patterson W."/>
            <person name="Spatafora J.W."/>
        </authorList>
    </citation>
    <scope>NUCLEOTIDE SEQUENCE [LARGE SCALE GENOMIC DNA]</scope>
    <source>
        <strain evidence="5 6">CBS 113982</strain>
    </source>
</reference>
<dbReference type="CDD" id="cd00340">
    <property type="entry name" value="GSH_Peroxidase"/>
    <property type="match status" value="1"/>
</dbReference>
<evidence type="ECO:0000256" key="4">
    <source>
        <dbReference type="RuleBase" id="RU000499"/>
    </source>
</evidence>
<dbReference type="EMBL" id="NRSZ01000741">
    <property type="protein sequence ID" value="PNY25473.1"/>
    <property type="molecule type" value="Genomic_DNA"/>
</dbReference>
<comment type="similarity">
    <text evidence="1 4">Belongs to the glutathione peroxidase family.</text>
</comment>
<dbReference type="Proteomes" id="UP000236621">
    <property type="component" value="Unassembled WGS sequence"/>
</dbReference>
<dbReference type="PANTHER" id="PTHR11592">
    <property type="entry name" value="GLUTATHIONE PEROXIDASE"/>
    <property type="match status" value="1"/>
</dbReference>
<dbReference type="AlphaFoldDB" id="A0A2K3QD74"/>
<dbReference type="InterPro" id="IPR036249">
    <property type="entry name" value="Thioredoxin-like_sf"/>
</dbReference>
<dbReference type="STRING" id="45235.A0A2K3QD74"/>
<keyword evidence="3 4" id="KW-0560">Oxidoreductase</keyword>
<evidence type="ECO:0000313" key="6">
    <source>
        <dbReference type="Proteomes" id="UP000236621"/>
    </source>
</evidence>
<dbReference type="Gene3D" id="3.40.30.10">
    <property type="entry name" value="Glutaredoxin"/>
    <property type="match status" value="1"/>
</dbReference>
<gene>
    <name evidence="5" type="ORF">TCAP_04583</name>
</gene>
<dbReference type="PRINTS" id="PR01011">
    <property type="entry name" value="GLUTPROXDASE"/>
</dbReference>
<dbReference type="OrthoDB" id="446890at2759"/>
<dbReference type="GO" id="GO:0004601">
    <property type="term" value="F:peroxidase activity"/>
    <property type="evidence" value="ECO:0007669"/>
    <property type="project" value="UniProtKB-KW"/>
</dbReference>
<evidence type="ECO:0000256" key="1">
    <source>
        <dbReference type="ARBA" id="ARBA00006926"/>
    </source>
</evidence>
<dbReference type="InterPro" id="IPR000889">
    <property type="entry name" value="Glutathione_peroxidase"/>
</dbReference>
<evidence type="ECO:0000256" key="3">
    <source>
        <dbReference type="ARBA" id="ARBA00023002"/>
    </source>
</evidence>
<dbReference type="PROSITE" id="PS51355">
    <property type="entry name" value="GLUTATHIONE_PEROXID_3"/>
    <property type="match status" value="1"/>
</dbReference>
<dbReference type="GO" id="GO:0034599">
    <property type="term" value="P:cellular response to oxidative stress"/>
    <property type="evidence" value="ECO:0007669"/>
    <property type="project" value="TreeGrafter"/>
</dbReference>
<dbReference type="PROSITE" id="PS00763">
    <property type="entry name" value="GLUTATHIONE_PEROXID_2"/>
    <property type="match status" value="1"/>
</dbReference>
<keyword evidence="2 4" id="KW-0575">Peroxidase</keyword>
<comment type="caution">
    <text evidence="5">The sequence shown here is derived from an EMBL/GenBank/DDBJ whole genome shotgun (WGS) entry which is preliminary data.</text>
</comment>
<dbReference type="InterPro" id="IPR029760">
    <property type="entry name" value="GPX_CS"/>
</dbReference>
<protein>
    <recommendedName>
        <fullName evidence="4">Glutathione peroxidase</fullName>
    </recommendedName>
</protein>
<evidence type="ECO:0000256" key="2">
    <source>
        <dbReference type="ARBA" id="ARBA00022559"/>
    </source>
</evidence>
<dbReference type="PANTHER" id="PTHR11592:SF78">
    <property type="entry name" value="GLUTATHIONE PEROXIDASE"/>
    <property type="match status" value="1"/>
</dbReference>
<accession>A0A2K3QD74</accession>